<dbReference type="OrthoDB" id="5185819at2"/>
<dbReference type="Proteomes" id="UP000265768">
    <property type="component" value="Unassembled WGS sequence"/>
</dbReference>
<sequence>MTRSFDAPRRLVFAAWTRPELVSRWYGAHGWDIVEARVDLRPGGAWQFVWRGPGGAAMASSGVYREVAPDSRLSYTESFDDHWYPGESLVTHDFDERDGVTTLTTTLLFPSRETRDLVIASPMARGVAEGYDRLDEVLPEADEILRAAAR</sequence>
<evidence type="ECO:0000313" key="3">
    <source>
        <dbReference type="EMBL" id="RJL33597.1"/>
    </source>
</evidence>
<evidence type="ECO:0000313" key="4">
    <source>
        <dbReference type="Proteomes" id="UP000265768"/>
    </source>
</evidence>
<dbReference type="EMBL" id="QZEY01000003">
    <property type="protein sequence ID" value="RJL33597.1"/>
    <property type="molecule type" value="Genomic_DNA"/>
</dbReference>
<organism evidence="3 4">
    <name type="scientific">Bailinhaonella thermotolerans</name>
    <dbReference type="NCBI Taxonomy" id="1070861"/>
    <lineage>
        <taxon>Bacteria</taxon>
        <taxon>Bacillati</taxon>
        <taxon>Actinomycetota</taxon>
        <taxon>Actinomycetes</taxon>
        <taxon>Streptosporangiales</taxon>
        <taxon>Streptosporangiaceae</taxon>
        <taxon>Bailinhaonella</taxon>
    </lineage>
</organism>
<evidence type="ECO:0000256" key="1">
    <source>
        <dbReference type="ARBA" id="ARBA00006817"/>
    </source>
</evidence>
<accession>A0A3A4B5I0</accession>
<comment type="caution">
    <text evidence="3">The sequence shown here is derived from an EMBL/GenBank/DDBJ whole genome shotgun (WGS) entry which is preliminary data.</text>
</comment>
<name>A0A3A4B5I0_9ACTN</name>
<evidence type="ECO:0000259" key="2">
    <source>
        <dbReference type="Pfam" id="PF08327"/>
    </source>
</evidence>
<dbReference type="InterPro" id="IPR023393">
    <property type="entry name" value="START-like_dom_sf"/>
</dbReference>
<dbReference type="Gene3D" id="3.30.530.20">
    <property type="match status" value="1"/>
</dbReference>
<gene>
    <name evidence="3" type="ORF">D5H75_10035</name>
</gene>
<reference evidence="3 4" key="1">
    <citation type="submission" date="2018-09" db="EMBL/GenBank/DDBJ databases">
        <title>YIM 75507 draft genome.</title>
        <authorList>
            <person name="Tang S."/>
            <person name="Feng Y."/>
        </authorList>
    </citation>
    <scope>NUCLEOTIDE SEQUENCE [LARGE SCALE GENOMIC DNA]</scope>
    <source>
        <strain evidence="3 4">YIM 75507</strain>
    </source>
</reference>
<feature type="domain" description="Activator of Hsp90 ATPase homologue 1/2-like C-terminal" evidence="2">
    <location>
        <begin position="6"/>
        <end position="138"/>
    </location>
</feature>
<dbReference type="InterPro" id="IPR013538">
    <property type="entry name" value="ASHA1/2-like_C"/>
</dbReference>
<comment type="similarity">
    <text evidence="1">Belongs to the AHA1 family.</text>
</comment>
<dbReference type="Pfam" id="PF08327">
    <property type="entry name" value="AHSA1"/>
    <property type="match status" value="1"/>
</dbReference>
<dbReference type="CDD" id="cd07826">
    <property type="entry name" value="SRPBCC_CalC_Aha1-like_9"/>
    <property type="match status" value="1"/>
</dbReference>
<proteinExistence type="inferred from homology"/>
<keyword evidence="4" id="KW-1185">Reference proteome</keyword>
<protein>
    <submittedName>
        <fullName evidence="3">ATPase</fullName>
    </submittedName>
</protein>
<dbReference type="AlphaFoldDB" id="A0A3A4B5I0"/>
<dbReference type="SUPFAM" id="SSF55961">
    <property type="entry name" value="Bet v1-like"/>
    <property type="match status" value="1"/>
</dbReference>